<proteinExistence type="predicted"/>
<protein>
    <submittedName>
        <fullName evidence="1">Uncharacterized protein</fullName>
    </submittedName>
</protein>
<dbReference type="AlphaFoldDB" id="A0A2P2PUL8"/>
<reference evidence="1" key="1">
    <citation type="submission" date="2018-02" db="EMBL/GenBank/DDBJ databases">
        <title>Rhizophora mucronata_Transcriptome.</title>
        <authorList>
            <person name="Meera S.P."/>
            <person name="Sreeshan A."/>
            <person name="Augustine A."/>
        </authorList>
    </citation>
    <scope>NUCLEOTIDE SEQUENCE</scope>
    <source>
        <tissue evidence="1">Leaf</tissue>
    </source>
</reference>
<accession>A0A2P2PUL8</accession>
<sequence length="52" mass="5960">MPETMIGSPLCSNQTTSIFWKMISISCLRLSVSKTHLRHQVFRVKRVQAQAL</sequence>
<name>A0A2P2PUL8_RHIMU</name>
<evidence type="ECO:0000313" key="1">
    <source>
        <dbReference type="EMBL" id="MBX58434.1"/>
    </source>
</evidence>
<dbReference type="EMBL" id="GGEC01077950">
    <property type="protein sequence ID" value="MBX58434.1"/>
    <property type="molecule type" value="Transcribed_RNA"/>
</dbReference>
<organism evidence="1">
    <name type="scientific">Rhizophora mucronata</name>
    <name type="common">Asiatic mangrove</name>
    <dbReference type="NCBI Taxonomy" id="61149"/>
    <lineage>
        <taxon>Eukaryota</taxon>
        <taxon>Viridiplantae</taxon>
        <taxon>Streptophyta</taxon>
        <taxon>Embryophyta</taxon>
        <taxon>Tracheophyta</taxon>
        <taxon>Spermatophyta</taxon>
        <taxon>Magnoliopsida</taxon>
        <taxon>eudicotyledons</taxon>
        <taxon>Gunneridae</taxon>
        <taxon>Pentapetalae</taxon>
        <taxon>rosids</taxon>
        <taxon>fabids</taxon>
        <taxon>Malpighiales</taxon>
        <taxon>Rhizophoraceae</taxon>
        <taxon>Rhizophora</taxon>
    </lineage>
</organism>